<evidence type="ECO:0000256" key="7">
    <source>
        <dbReference type="ARBA" id="ARBA00023239"/>
    </source>
</evidence>
<evidence type="ECO:0000256" key="4">
    <source>
        <dbReference type="ARBA" id="ARBA00022842"/>
    </source>
</evidence>
<evidence type="ECO:0000256" key="3">
    <source>
        <dbReference type="ARBA" id="ARBA00022723"/>
    </source>
</evidence>
<keyword evidence="8" id="KW-0671">Queuosine biosynthesis</keyword>
<organism evidence="10 11">
    <name type="scientific">Metallumcola ferriviriculae</name>
    <dbReference type="NCBI Taxonomy" id="3039180"/>
    <lineage>
        <taxon>Bacteria</taxon>
        <taxon>Bacillati</taxon>
        <taxon>Bacillota</taxon>
        <taxon>Clostridia</taxon>
        <taxon>Neomoorellales</taxon>
        <taxon>Desulfitibacteraceae</taxon>
        <taxon>Metallumcola</taxon>
    </lineage>
</organism>
<dbReference type="KEGG" id="dbc:MFMK1_002279"/>
<feature type="binding site" evidence="8">
    <location>
        <position position="27"/>
    </location>
    <ligand>
        <name>substrate</name>
    </ligand>
</feature>
<dbReference type="GO" id="GO:0008616">
    <property type="term" value="P:tRNA queuosine(34) biosynthetic process"/>
    <property type="evidence" value="ECO:0007669"/>
    <property type="project" value="UniProtKB-UniRule"/>
</dbReference>
<accession>A0AAU0UNS6</accession>
<evidence type="ECO:0000313" key="11">
    <source>
        <dbReference type="Proteomes" id="UP001329915"/>
    </source>
</evidence>
<dbReference type="GO" id="GO:0000287">
    <property type="term" value="F:magnesium ion binding"/>
    <property type="evidence" value="ECO:0007669"/>
    <property type="project" value="UniProtKB-UniRule"/>
</dbReference>
<evidence type="ECO:0000313" key="10">
    <source>
        <dbReference type="EMBL" id="WRO22449.1"/>
    </source>
</evidence>
<keyword evidence="1 8" id="KW-0004">4Fe-4S</keyword>
<proteinExistence type="inferred from homology"/>
<dbReference type="AlphaFoldDB" id="A0AAU0UNS6"/>
<comment type="similarity">
    <text evidence="8">Belongs to the radical SAM superfamily. 7-carboxy-7-deazaguanine synthase family.</text>
</comment>
<dbReference type="InterPro" id="IPR058240">
    <property type="entry name" value="rSAM_sf"/>
</dbReference>
<dbReference type="Gene3D" id="3.20.20.70">
    <property type="entry name" value="Aldolase class I"/>
    <property type="match status" value="1"/>
</dbReference>
<evidence type="ECO:0000256" key="8">
    <source>
        <dbReference type="HAMAP-Rule" id="MF_00917"/>
    </source>
</evidence>
<keyword evidence="7 8" id="KW-0456">Lyase</keyword>
<dbReference type="GO" id="GO:1904047">
    <property type="term" value="F:S-adenosyl-L-methionine binding"/>
    <property type="evidence" value="ECO:0007669"/>
    <property type="project" value="UniProtKB-UniRule"/>
</dbReference>
<feature type="binding site" evidence="8">
    <location>
        <position position="92"/>
    </location>
    <ligand>
        <name>S-adenosyl-L-methionine</name>
        <dbReference type="ChEBI" id="CHEBI:59789"/>
    </ligand>
</feature>
<dbReference type="EMBL" id="CP121694">
    <property type="protein sequence ID" value="WRO22449.1"/>
    <property type="molecule type" value="Genomic_DNA"/>
</dbReference>
<dbReference type="EC" id="4.3.99.3" evidence="8"/>
<keyword evidence="3 8" id="KW-0479">Metal-binding</keyword>
<feature type="binding site" evidence="8">
    <location>
        <position position="38"/>
    </location>
    <ligand>
        <name>[4Fe-4S] cluster</name>
        <dbReference type="ChEBI" id="CHEBI:49883"/>
        <note>4Fe-4S-S-AdoMet</note>
    </ligand>
</feature>
<feature type="binding site" evidence="8">
    <location>
        <position position="90"/>
    </location>
    <ligand>
        <name>substrate</name>
    </ligand>
</feature>
<evidence type="ECO:0000256" key="2">
    <source>
        <dbReference type="ARBA" id="ARBA00022691"/>
    </source>
</evidence>
<dbReference type="SUPFAM" id="SSF102114">
    <property type="entry name" value="Radical SAM enzymes"/>
    <property type="match status" value="1"/>
</dbReference>
<keyword evidence="4 8" id="KW-0460">Magnesium</keyword>
<dbReference type="PANTHER" id="PTHR42836">
    <property type="entry name" value="7-CARBOXY-7-DEAZAGUANINE SYNTHASE"/>
    <property type="match status" value="1"/>
</dbReference>
<dbReference type="GO" id="GO:0051539">
    <property type="term" value="F:4 iron, 4 sulfur cluster binding"/>
    <property type="evidence" value="ECO:0007669"/>
    <property type="project" value="UniProtKB-UniRule"/>
</dbReference>
<feature type="binding site" evidence="8">
    <location>
        <position position="40"/>
    </location>
    <ligand>
        <name>Mg(2+)</name>
        <dbReference type="ChEBI" id="CHEBI:18420"/>
    </ligand>
</feature>
<feature type="binding site" evidence="8">
    <location>
        <position position="35"/>
    </location>
    <ligand>
        <name>[4Fe-4S] cluster</name>
        <dbReference type="ChEBI" id="CHEBI:49883"/>
        <note>4Fe-4S-S-AdoMet</note>
    </ligand>
</feature>
<comment type="catalytic activity">
    <reaction evidence="8">
        <text>6-carboxy-5,6,7,8-tetrahydropterin + H(+) = 7-carboxy-7-carbaguanine + NH4(+)</text>
        <dbReference type="Rhea" id="RHEA:27974"/>
        <dbReference type="ChEBI" id="CHEBI:15378"/>
        <dbReference type="ChEBI" id="CHEBI:28938"/>
        <dbReference type="ChEBI" id="CHEBI:61032"/>
        <dbReference type="ChEBI" id="CHEBI:61036"/>
        <dbReference type="EC" id="4.3.99.3"/>
    </reaction>
</comment>
<comment type="subunit">
    <text evidence="8">Homodimer.</text>
</comment>
<reference evidence="10 11" key="1">
    <citation type="submission" date="2023-04" db="EMBL/GenBank/DDBJ databases">
        <authorList>
            <person name="Hsu D."/>
        </authorList>
    </citation>
    <scope>NUCLEOTIDE SEQUENCE [LARGE SCALE GENOMIC DNA]</scope>
    <source>
        <strain evidence="10 11">MK1</strain>
    </source>
</reference>
<dbReference type="InterPro" id="IPR024924">
    <property type="entry name" value="7-CO-7-deazaguanine_synth-like"/>
</dbReference>
<comment type="cofactor">
    <cofactor evidence="8">
        <name>[4Fe-4S] cluster</name>
        <dbReference type="ChEBI" id="CHEBI:49883"/>
    </cofactor>
    <text evidence="8">Binds 1 [4Fe-4S] cluster. The cluster is coordinated with 3 cysteines and an exchangeable S-adenosyl-L-methionine.</text>
</comment>
<dbReference type="Pfam" id="PF04055">
    <property type="entry name" value="Radical_SAM"/>
    <property type="match status" value="1"/>
</dbReference>
<keyword evidence="2 8" id="KW-0949">S-adenosyl-L-methionine</keyword>
<dbReference type="HAMAP" id="MF_00917">
    <property type="entry name" value="QueE"/>
    <property type="match status" value="1"/>
</dbReference>
<evidence type="ECO:0000259" key="9">
    <source>
        <dbReference type="PROSITE" id="PS51918"/>
    </source>
</evidence>
<dbReference type="Proteomes" id="UP001329915">
    <property type="component" value="Chromosome"/>
</dbReference>
<dbReference type="PIRSF" id="PIRSF000370">
    <property type="entry name" value="QueE"/>
    <property type="match status" value="1"/>
</dbReference>
<name>A0AAU0UNS6_9FIRM</name>
<dbReference type="RefSeq" id="WP_366921861.1">
    <property type="nucleotide sequence ID" value="NZ_CP121694.1"/>
</dbReference>
<keyword evidence="6 8" id="KW-0411">Iron-sulfur</keyword>
<dbReference type="InterPro" id="IPR007197">
    <property type="entry name" value="rSAM"/>
</dbReference>
<evidence type="ECO:0000256" key="1">
    <source>
        <dbReference type="ARBA" id="ARBA00022485"/>
    </source>
</evidence>
<keyword evidence="11" id="KW-1185">Reference proteome</keyword>
<evidence type="ECO:0000256" key="6">
    <source>
        <dbReference type="ARBA" id="ARBA00023014"/>
    </source>
</evidence>
<feature type="binding site" evidence="8">
    <location>
        <begin position="37"/>
        <end position="39"/>
    </location>
    <ligand>
        <name>S-adenosyl-L-methionine</name>
        <dbReference type="ChEBI" id="CHEBI:59789"/>
    </ligand>
</feature>
<dbReference type="CDD" id="cd01335">
    <property type="entry name" value="Radical_SAM"/>
    <property type="match status" value="1"/>
</dbReference>
<dbReference type="InterPro" id="IPR013785">
    <property type="entry name" value="Aldolase_TIM"/>
</dbReference>
<keyword evidence="5 8" id="KW-0408">Iron</keyword>
<feature type="binding site" evidence="8">
    <location>
        <begin position="12"/>
        <end position="14"/>
    </location>
    <ligand>
        <name>substrate</name>
    </ligand>
</feature>
<gene>
    <name evidence="8" type="primary">queE</name>
    <name evidence="10" type="ORF">MFMK1_002279</name>
</gene>
<dbReference type="GO" id="GO:0016840">
    <property type="term" value="F:carbon-nitrogen lyase activity"/>
    <property type="evidence" value="ECO:0007669"/>
    <property type="project" value="UniProtKB-UniRule"/>
</dbReference>
<protein>
    <recommendedName>
        <fullName evidence="8">7-carboxy-7-deazaguanine synthase</fullName>
        <shortName evidence="8">CDG synthase</shortName>
        <ecNumber evidence="8">4.3.99.3</ecNumber>
    </recommendedName>
    <alternativeName>
        <fullName evidence="8">Queuosine biosynthesis protein QueE</fullName>
    </alternativeName>
</protein>
<comment type="pathway">
    <text evidence="8">Purine metabolism; 7-cyano-7-deazaguanine biosynthesis.</text>
</comment>
<dbReference type="PROSITE" id="PS51918">
    <property type="entry name" value="RADICAL_SAM"/>
    <property type="match status" value="1"/>
</dbReference>
<feature type="binding site" evidence="8">
    <location>
        <position position="31"/>
    </location>
    <ligand>
        <name>[4Fe-4S] cluster</name>
        <dbReference type="ChEBI" id="CHEBI:49883"/>
        <note>4Fe-4S-S-AdoMet</note>
    </ligand>
</feature>
<sequence length="245" mass="27260">MAINVHEIFSSVQGEGLFSGCRHLFLRLSGCNLRCMYCDTRVSFYPPAKASVSYPGSSDPEMVANPFTKEKLFQILAAMKPERHHSLSITGGEPLMQPMAVMEAAEHWQDNGGRVLLETNGTLLDAFRKVSHAIDIVSMDIKLPPAVSATVWRTQQEFLATAAEACSSVYVKMVITPEVTLGLLKDIANMVAAVDCSIPVILQPVTSENGDIYWHEMLDYYQWELADMLTEVRILPQLHKLMGVR</sequence>
<evidence type="ECO:0000256" key="5">
    <source>
        <dbReference type="ARBA" id="ARBA00023004"/>
    </source>
</evidence>
<dbReference type="SFLD" id="SFLDS00029">
    <property type="entry name" value="Radical_SAM"/>
    <property type="match status" value="1"/>
</dbReference>
<dbReference type="PANTHER" id="PTHR42836:SF1">
    <property type="entry name" value="7-CARBOXY-7-DEAZAGUANINE SYNTHASE"/>
    <property type="match status" value="1"/>
</dbReference>
<feature type="domain" description="Radical SAM core" evidence="9">
    <location>
        <begin position="18"/>
        <end position="245"/>
    </location>
</feature>
<comment type="caution">
    <text evidence="8">Lacks conserved residue(s) required for the propagation of feature annotation.</text>
</comment>
<comment type="function">
    <text evidence="8">Catalyzes the complex heterocyclic radical-mediated conversion of 6-carboxy-5,6,7,8-tetrahydropterin (CPH4) to 7-carboxy-7-deazaguanine (CDG), a step common to the biosynthetic pathways of all 7-deazapurine-containing compounds.</text>
</comment>
<comment type="cofactor">
    <cofactor evidence="8">
        <name>Mg(2+)</name>
        <dbReference type="ChEBI" id="CHEBI:18420"/>
    </cofactor>
</comment>
<comment type="cofactor">
    <cofactor evidence="8">
        <name>S-adenosyl-L-methionine</name>
        <dbReference type="ChEBI" id="CHEBI:59789"/>
    </cofactor>
    <text evidence="8">Binds 1 S-adenosyl-L-methionine per subunit.</text>
</comment>